<feature type="domain" description="SWIM-type" evidence="2">
    <location>
        <begin position="419"/>
        <end position="460"/>
    </location>
</feature>
<keyword evidence="1" id="KW-0479">Metal-binding</keyword>
<dbReference type="PROSITE" id="PS50966">
    <property type="entry name" value="ZF_SWIM"/>
    <property type="match status" value="1"/>
</dbReference>
<sequence>MHLNVVRLLDHLMRNDWRTVLAAMEHLYRYASSSRLAPVASGANLRLAAETTEKPCFFEGDLNDPLISAQCLRAVSELVGTRFYVPPSMLARILREADPVVTVAEDVLRFEGFSACCSTYIRHDIDAGGFSAKRVRSGTVNVDFRDEMRAALADVRANERLQMTISSDALAIDHREDHVIERKVPLPVRWVKGFAEVQAHQAGMAHAICLGRIAAQRFLRGLPCAASNRPQWVVAHAASARLSTREVDGAVKIAGTQRLRILERLANHAEQLDVYFNPSRGSSAWVLRFGSQRLTVVLNAEPWRGFSGDGQVLSDLVSPGDTSMSDLRAQLHWQSVLNRDDLARKCDLTVAQVDKGLAQFAASGLLGYDLQRARYFHRVLPFDLKQLEAMNPRLESARKLVHAGAVTCMSDEGADVISNDVVHRVRKVSGELTCTCPWFAKHRVDRGPCKHMLAVEMQADVDYG</sequence>
<evidence type="ECO:0000313" key="4">
    <source>
        <dbReference type="Proteomes" id="UP000436822"/>
    </source>
</evidence>
<comment type="caution">
    <text evidence="3">The sequence shown here is derived from an EMBL/GenBank/DDBJ whole genome shotgun (WGS) entry which is preliminary data.</text>
</comment>
<dbReference type="Proteomes" id="UP000436822">
    <property type="component" value="Unassembled WGS sequence"/>
</dbReference>
<protein>
    <recommendedName>
        <fullName evidence="2">SWIM-type domain-containing protein</fullName>
    </recommendedName>
</protein>
<dbReference type="GO" id="GO:0008270">
    <property type="term" value="F:zinc ion binding"/>
    <property type="evidence" value="ECO:0007669"/>
    <property type="project" value="UniProtKB-KW"/>
</dbReference>
<accession>A0A6N6JGT9</accession>
<reference evidence="3 4" key="1">
    <citation type="submission" date="2019-12" db="EMBL/GenBank/DDBJ databases">
        <title>Litoreibacter badius sp. nov., a novel bacteriochlorophyll a-containing bacterium in the genus Litoreibacter.</title>
        <authorList>
            <person name="Kanamuro M."/>
            <person name="Takabe Y."/>
            <person name="Mori K."/>
            <person name="Takaichi S."/>
            <person name="Hanada S."/>
        </authorList>
    </citation>
    <scope>NUCLEOTIDE SEQUENCE [LARGE SCALE GENOMIC DNA]</scope>
    <source>
        <strain evidence="3 4">K6</strain>
    </source>
</reference>
<evidence type="ECO:0000259" key="2">
    <source>
        <dbReference type="PROSITE" id="PS50966"/>
    </source>
</evidence>
<dbReference type="EMBL" id="BLJE01000002">
    <property type="protein sequence ID" value="GFE65187.1"/>
    <property type="molecule type" value="Genomic_DNA"/>
</dbReference>
<dbReference type="InterPro" id="IPR007527">
    <property type="entry name" value="Znf_SWIM"/>
</dbReference>
<evidence type="ECO:0000256" key="1">
    <source>
        <dbReference type="PROSITE-ProRule" id="PRU00325"/>
    </source>
</evidence>
<dbReference type="AlphaFoldDB" id="A0A6N6JGT9"/>
<organism evidence="3 4">
    <name type="scientific">Litoreibacter roseus</name>
    <dbReference type="NCBI Taxonomy" id="2601869"/>
    <lineage>
        <taxon>Bacteria</taxon>
        <taxon>Pseudomonadati</taxon>
        <taxon>Pseudomonadota</taxon>
        <taxon>Alphaproteobacteria</taxon>
        <taxon>Rhodobacterales</taxon>
        <taxon>Roseobacteraceae</taxon>
        <taxon>Litoreibacter</taxon>
    </lineage>
</organism>
<gene>
    <name evidence="3" type="ORF">KIN_22610</name>
</gene>
<name>A0A6N6JGT9_9RHOB</name>
<keyword evidence="1" id="KW-0862">Zinc</keyword>
<proteinExistence type="predicted"/>
<evidence type="ECO:0000313" key="3">
    <source>
        <dbReference type="EMBL" id="GFE65187.1"/>
    </source>
</evidence>
<keyword evidence="4" id="KW-1185">Reference proteome</keyword>
<keyword evidence="1" id="KW-0863">Zinc-finger</keyword>
<dbReference type="Pfam" id="PF04434">
    <property type="entry name" value="SWIM"/>
    <property type="match status" value="1"/>
</dbReference>